<feature type="region of interest" description="Disordered" evidence="1">
    <location>
        <begin position="12"/>
        <end position="112"/>
    </location>
</feature>
<sequence>MTQSIEKQLEKLAISENGKAIQPKSCEEDKTTERLTQAETSSNAKKPSRRSPTGHELSQPPPHTATEAADHSISLSRSKPTTTKSSRIKNAKGDPESLSTESSHVSSVQSTEDQTVIHKFVKNYSDRGVLPFEKYGNTLAKKYHVKKIGEGTYSSVFALRRKDDCSSSSQSESQSQSTTSSSNTTDLHPTTILKILPILLPSQEAVGGDTAGMTPTFHIASELQTMRAMDPVHGFIHYRGCLVLRGSWASSFLSAFRDFTRTSRKKALNEDPANAFSEEQYYAVIEMEDAGQELSDVLKRPSDFQSWDVFWLTTIHLANAEVTCGFEHRDLHVSNICLTIIDYTFSRVALPEGTDKLKNTNFREFVIEGKGYDRLCKDLAKTKPTKNAEEFEDRVQQLTYAKVAKLIDLAAETAAQSDNDTTPNSESQQCIAPWERHVPKSNVAWLGYLVTCLLGRAGKMAKTKYVAGSNAVAKQVQDELRKKLCEIRDVLMVEDLAEIRMSAGDVVGLGVERGWLTMEEIEAFKARLERDS</sequence>
<feature type="compositionally biased region" description="Low complexity" evidence="1">
    <location>
        <begin position="96"/>
        <end position="112"/>
    </location>
</feature>
<evidence type="ECO:0000256" key="1">
    <source>
        <dbReference type="SAM" id="MobiDB-lite"/>
    </source>
</evidence>
<dbReference type="SUPFAM" id="SSF56112">
    <property type="entry name" value="Protein kinase-like (PK-like)"/>
    <property type="match status" value="1"/>
</dbReference>
<organism evidence="2 3">
    <name type="scientific">Lithohypha guttulata</name>
    <dbReference type="NCBI Taxonomy" id="1690604"/>
    <lineage>
        <taxon>Eukaryota</taxon>
        <taxon>Fungi</taxon>
        <taxon>Dikarya</taxon>
        <taxon>Ascomycota</taxon>
        <taxon>Pezizomycotina</taxon>
        <taxon>Eurotiomycetes</taxon>
        <taxon>Chaetothyriomycetidae</taxon>
        <taxon>Chaetothyriales</taxon>
        <taxon>Trichomeriaceae</taxon>
        <taxon>Lithohypha</taxon>
    </lineage>
</organism>
<name>A0AAN7Y545_9EURO</name>
<feature type="compositionally biased region" description="Low complexity" evidence="1">
    <location>
        <begin position="166"/>
        <end position="186"/>
    </location>
</feature>
<dbReference type="PANTHER" id="PTHR24419">
    <property type="entry name" value="INTERLEUKIN-1 RECEPTOR-ASSOCIATED KINASE"/>
    <property type="match status" value="1"/>
</dbReference>
<keyword evidence="3" id="KW-1185">Reference proteome</keyword>
<protein>
    <submittedName>
        <fullName evidence="2">Uncharacterized protein</fullName>
    </submittedName>
</protein>
<dbReference type="EMBL" id="JAVRRJ010000006">
    <property type="protein sequence ID" value="KAK5083716.1"/>
    <property type="molecule type" value="Genomic_DNA"/>
</dbReference>
<gene>
    <name evidence="2" type="ORF">LTR05_006220</name>
</gene>
<dbReference type="Gene3D" id="1.10.510.10">
    <property type="entry name" value="Transferase(Phosphotransferase) domain 1"/>
    <property type="match status" value="2"/>
</dbReference>
<dbReference type="PANTHER" id="PTHR24419:SF18">
    <property type="entry name" value="SERINE_THREONINE-PROTEIN KINASE HASPIN"/>
    <property type="match status" value="1"/>
</dbReference>
<feature type="compositionally biased region" description="Polar residues" evidence="1">
    <location>
        <begin position="34"/>
        <end position="45"/>
    </location>
</feature>
<dbReference type="GO" id="GO:0000278">
    <property type="term" value="P:mitotic cell cycle"/>
    <property type="evidence" value="ECO:0007669"/>
    <property type="project" value="TreeGrafter"/>
</dbReference>
<evidence type="ECO:0000313" key="3">
    <source>
        <dbReference type="Proteomes" id="UP001309876"/>
    </source>
</evidence>
<dbReference type="GO" id="GO:0005634">
    <property type="term" value="C:nucleus"/>
    <property type="evidence" value="ECO:0007669"/>
    <property type="project" value="TreeGrafter"/>
</dbReference>
<comment type="caution">
    <text evidence="2">The sequence shown here is derived from an EMBL/GenBank/DDBJ whole genome shotgun (WGS) entry which is preliminary data.</text>
</comment>
<reference evidence="2 3" key="1">
    <citation type="submission" date="2023-08" db="EMBL/GenBank/DDBJ databases">
        <title>Black Yeasts Isolated from many extreme environments.</title>
        <authorList>
            <person name="Coleine C."/>
            <person name="Stajich J.E."/>
            <person name="Selbmann L."/>
        </authorList>
    </citation>
    <scope>NUCLEOTIDE SEQUENCE [LARGE SCALE GENOMIC DNA]</scope>
    <source>
        <strain evidence="2 3">CCFEE 5910</strain>
    </source>
</reference>
<dbReference type="Proteomes" id="UP001309876">
    <property type="component" value="Unassembled WGS sequence"/>
</dbReference>
<evidence type="ECO:0000313" key="2">
    <source>
        <dbReference type="EMBL" id="KAK5083716.1"/>
    </source>
</evidence>
<dbReference type="Pfam" id="PF12330">
    <property type="entry name" value="Haspin_kinase"/>
    <property type="match status" value="1"/>
</dbReference>
<accession>A0AAN7Y545</accession>
<feature type="compositionally biased region" description="Low complexity" evidence="1">
    <location>
        <begin position="74"/>
        <end position="85"/>
    </location>
</feature>
<feature type="region of interest" description="Disordered" evidence="1">
    <location>
        <begin position="165"/>
        <end position="186"/>
    </location>
</feature>
<dbReference type="InterPro" id="IPR011009">
    <property type="entry name" value="Kinase-like_dom_sf"/>
</dbReference>
<dbReference type="AlphaFoldDB" id="A0AAN7Y545"/>
<dbReference type="GO" id="GO:0035556">
    <property type="term" value="P:intracellular signal transduction"/>
    <property type="evidence" value="ECO:0007669"/>
    <property type="project" value="TreeGrafter"/>
</dbReference>
<dbReference type="GO" id="GO:0072354">
    <property type="term" value="F:histone H3T3 kinase activity"/>
    <property type="evidence" value="ECO:0007669"/>
    <property type="project" value="TreeGrafter"/>
</dbReference>
<proteinExistence type="predicted"/>
<dbReference type="Gene3D" id="3.30.200.20">
    <property type="entry name" value="Phosphorylase Kinase, domain 1"/>
    <property type="match status" value="1"/>
</dbReference>
<dbReference type="GO" id="GO:0005737">
    <property type="term" value="C:cytoplasm"/>
    <property type="evidence" value="ECO:0007669"/>
    <property type="project" value="TreeGrafter"/>
</dbReference>